<keyword evidence="6" id="KW-0732">Signal</keyword>
<evidence type="ECO:0000313" key="10">
    <source>
        <dbReference type="Proteomes" id="UP001239994"/>
    </source>
</evidence>
<evidence type="ECO:0000256" key="6">
    <source>
        <dbReference type="ARBA" id="ARBA00022729"/>
    </source>
</evidence>
<dbReference type="InterPro" id="IPR010500">
    <property type="entry name" value="Hepcidin"/>
</dbReference>
<accession>A0AAD9E6M9</accession>
<evidence type="ECO:0000256" key="4">
    <source>
        <dbReference type="ARBA" id="ARBA00022529"/>
    </source>
</evidence>
<dbReference type="GO" id="GO:0006879">
    <property type="term" value="P:intracellular iron ion homeostasis"/>
    <property type="evidence" value="ECO:0007669"/>
    <property type="project" value="InterPro"/>
</dbReference>
<keyword evidence="8" id="KW-1015">Disulfide bond</keyword>
<dbReference type="Pfam" id="PF06446">
    <property type="entry name" value="Hepcidin"/>
    <property type="match status" value="1"/>
</dbReference>
<comment type="subcellular location">
    <subcellularLocation>
        <location evidence="1">Secreted</location>
    </subcellularLocation>
</comment>
<keyword evidence="7" id="KW-0044">Antibiotic</keyword>
<comment type="similarity">
    <text evidence="2">Belongs to the hepcidin family.</text>
</comment>
<keyword evidence="3" id="KW-0964">Secreted</keyword>
<organism evidence="9 10">
    <name type="scientific">Electrophorus voltai</name>
    <dbReference type="NCBI Taxonomy" id="2609070"/>
    <lineage>
        <taxon>Eukaryota</taxon>
        <taxon>Metazoa</taxon>
        <taxon>Chordata</taxon>
        <taxon>Craniata</taxon>
        <taxon>Vertebrata</taxon>
        <taxon>Euteleostomi</taxon>
        <taxon>Actinopterygii</taxon>
        <taxon>Neopterygii</taxon>
        <taxon>Teleostei</taxon>
        <taxon>Ostariophysi</taxon>
        <taxon>Gymnotiformes</taxon>
        <taxon>Gymnotoidei</taxon>
        <taxon>Gymnotidae</taxon>
        <taxon>Electrophorus</taxon>
    </lineage>
</organism>
<gene>
    <name evidence="9" type="ORF">P4O66_004896</name>
</gene>
<feature type="non-terminal residue" evidence="9">
    <location>
        <position position="1"/>
    </location>
</feature>
<dbReference type="AlphaFoldDB" id="A0AAD9E6M9"/>
<reference evidence="9" key="1">
    <citation type="submission" date="2023-03" db="EMBL/GenBank/DDBJ databases">
        <title>Electrophorus voltai genome.</title>
        <authorList>
            <person name="Bian C."/>
        </authorList>
    </citation>
    <scope>NUCLEOTIDE SEQUENCE</scope>
    <source>
        <strain evidence="9">CB-2022</strain>
        <tissue evidence="9">Muscle</tissue>
    </source>
</reference>
<evidence type="ECO:0000256" key="2">
    <source>
        <dbReference type="ARBA" id="ARBA00008022"/>
    </source>
</evidence>
<sequence>PKKLQKMKSMRIAVAVTAIIACVCIFQSSALPFSESEPRAEEQMESEPRAQELQWTAHFAEETNPEVLFRGKRTSHLSLCRYCCKCCRNKGCGFCCRF</sequence>
<dbReference type="GO" id="GO:0005576">
    <property type="term" value="C:extracellular region"/>
    <property type="evidence" value="ECO:0007669"/>
    <property type="project" value="UniProtKB-SubCell"/>
</dbReference>
<comment type="caution">
    <text evidence="9">The sequence shown here is derived from an EMBL/GenBank/DDBJ whole genome shotgun (WGS) entry which is preliminary data.</text>
</comment>
<dbReference type="PANTHER" id="PTHR16877">
    <property type="entry name" value="HEPCIDIN"/>
    <property type="match status" value="1"/>
</dbReference>
<evidence type="ECO:0000256" key="1">
    <source>
        <dbReference type="ARBA" id="ARBA00004613"/>
    </source>
</evidence>
<evidence type="ECO:0008006" key="11">
    <source>
        <dbReference type="Google" id="ProtNLM"/>
    </source>
</evidence>
<proteinExistence type="inferred from homology"/>
<keyword evidence="5" id="KW-0372">Hormone</keyword>
<dbReference type="GO" id="GO:0042742">
    <property type="term" value="P:defense response to bacterium"/>
    <property type="evidence" value="ECO:0007669"/>
    <property type="project" value="UniProtKB-KW"/>
</dbReference>
<evidence type="ECO:0000313" key="9">
    <source>
        <dbReference type="EMBL" id="KAK1806374.1"/>
    </source>
</evidence>
<evidence type="ECO:0000256" key="8">
    <source>
        <dbReference type="ARBA" id="ARBA00023157"/>
    </source>
</evidence>
<dbReference type="EMBL" id="JAROKS010000001">
    <property type="protein sequence ID" value="KAK1806374.1"/>
    <property type="molecule type" value="Genomic_DNA"/>
</dbReference>
<evidence type="ECO:0000256" key="7">
    <source>
        <dbReference type="ARBA" id="ARBA00023022"/>
    </source>
</evidence>
<dbReference type="Proteomes" id="UP001239994">
    <property type="component" value="Unassembled WGS sequence"/>
</dbReference>
<keyword evidence="10" id="KW-1185">Reference proteome</keyword>
<evidence type="ECO:0000256" key="5">
    <source>
        <dbReference type="ARBA" id="ARBA00022702"/>
    </source>
</evidence>
<dbReference type="GO" id="GO:0005179">
    <property type="term" value="F:hormone activity"/>
    <property type="evidence" value="ECO:0007669"/>
    <property type="project" value="UniProtKB-KW"/>
</dbReference>
<name>A0AAD9E6M9_9TELE</name>
<protein>
    <recommendedName>
        <fullName evidence="11">Hepcidin</fullName>
    </recommendedName>
</protein>
<evidence type="ECO:0000256" key="3">
    <source>
        <dbReference type="ARBA" id="ARBA00022525"/>
    </source>
</evidence>
<dbReference type="PANTHER" id="PTHR16877:SF0">
    <property type="entry name" value="HEPCIDIN"/>
    <property type="match status" value="1"/>
</dbReference>
<keyword evidence="4" id="KW-0929">Antimicrobial</keyword>